<dbReference type="SUPFAM" id="SSF51206">
    <property type="entry name" value="cAMP-binding domain-like"/>
    <property type="match status" value="2"/>
</dbReference>
<sequence length="344" mass="38573">MTASSSIDIKQLQGFIPFDYLTTACVNDLASQFRAHQLEKGKVLFKRGSEDPECHFLINGEVDLADEDFNINKIVSGSDDNYLALDNSSQIHRTSAITTTPCQLYSINRDYLDLVTTWSQLSEDLEEQDPDFDDPEGLDWMDALLRSPLFAQIPAANIQKLLVRFTEREVTIGEVIVKENDHGEDFYVIKDGRAVVTQGDGHKEKTVAAIQTGDCFGEDALIAESTRNATVTMASNGSLMVLGKQDFDELLKQPTIKSITMEELHIQMDEGDSGTVLIDVRRPQEFRHDRLKGSDNVPLNHLREKLKTMNHDFHYVVCCDGGRRSEVAAYIMTESGFNAVCLTR</sequence>
<gene>
    <name evidence="3" type="ORF">A9R00_02695</name>
</gene>
<dbReference type="InterPro" id="IPR000595">
    <property type="entry name" value="cNMP-bd_dom"/>
</dbReference>
<evidence type="ECO:0008006" key="5">
    <source>
        <dbReference type="Google" id="ProtNLM"/>
    </source>
</evidence>
<accession>A0A1Y5HVI6</accession>
<dbReference type="Pfam" id="PF00027">
    <property type="entry name" value="cNMP_binding"/>
    <property type="match status" value="1"/>
</dbReference>
<dbReference type="SUPFAM" id="SSF52821">
    <property type="entry name" value="Rhodanese/Cell cycle control phosphatase"/>
    <property type="match status" value="1"/>
</dbReference>
<dbReference type="Gene3D" id="2.60.120.10">
    <property type="entry name" value="Jelly Rolls"/>
    <property type="match status" value="2"/>
</dbReference>
<evidence type="ECO:0000313" key="4">
    <source>
        <dbReference type="Proteomes" id="UP000227088"/>
    </source>
</evidence>
<dbReference type="PANTHER" id="PTHR23011">
    <property type="entry name" value="CYCLIC NUCLEOTIDE-BINDING DOMAIN CONTAINING PROTEIN"/>
    <property type="match status" value="1"/>
</dbReference>
<dbReference type="InterPro" id="IPR001763">
    <property type="entry name" value="Rhodanese-like_dom"/>
</dbReference>
<feature type="domain" description="Cyclic nucleotide-binding" evidence="1">
    <location>
        <begin position="149"/>
        <end position="251"/>
    </location>
</feature>
<comment type="caution">
    <text evidence="3">The sequence shown here is derived from an EMBL/GenBank/DDBJ whole genome shotgun (WGS) entry which is preliminary data.</text>
</comment>
<dbReference type="InterPro" id="IPR018490">
    <property type="entry name" value="cNMP-bd_dom_sf"/>
</dbReference>
<dbReference type="AlphaFoldDB" id="A0A1Y5HVI6"/>
<dbReference type="InterPro" id="IPR036873">
    <property type="entry name" value="Rhodanese-like_dom_sf"/>
</dbReference>
<dbReference type="PANTHER" id="PTHR23011:SF28">
    <property type="entry name" value="CYCLIC NUCLEOTIDE-BINDING DOMAIN CONTAINING PROTEIN"/>
    <property type="match status" value="1"/>
</dbReference>
<dbReference type="PROSITE" id="PS50042">
    <property type="entry name" value="CNMP_BINDING_3"/>
    <property type="match status" value="2"/>
</dbReference>
<dbReference type="Gene3D" id="3.40.250.10">
    <property type="entry name" value="Rhodanese-like domain"/>
    <property type="match status" value="1"/>
</dbReference>
<proteinExistence type="predicted"/>
<evidence type="ECO:0000259" key="1">
    <source>
        <dbReference type="PROSITE" id="PS50042"/>
    </source>
</evidence>
<dbReference type="CDD" id="cd00158">
    <property type="entry name" value="RHOD"/>
    <property type="match status" value="1"/>
</dbReference>
<dbReference type="Proteomes" id="UP000227088">
    <property type="component" value="Unassembled WGS sequence"/>
</dbReference>
<dbReference type="PROSITE" id="PS50206">
    <property type="entry name" value="RHODANESE_3"/>
    <property type="match status" value="1"/>
</dbReference>
<dbReference type="Pfam" id="PF00581">
    <property type="entry name" value="Rhodanese"/>
    <property type="match status" value="1"/>
</dbReference>
<name>A0A1Y5HVI6_OLEAN</name>
<dbReference type="SMART" id="SM00450">
    <property type="entry name" value="RHOD"/>
    <property type="match status" value="1"/>
</dbReference>
<feature type="domain" description="Cyclic nucleotide-binding" evidence="1">
    <location>
        <begin position="17"/>
        <end position="110"/>
    </location>
</feature>
<dbReference type="SMART" id="SM00100">
    <property type="entry name" value="cNMP"/>
    <property type="match status" value="1"/>
</dbReference>
<dbReference type="EMBL" id="MABE01000157">
    <property type="protein sequence ID" value="OUS41090.1"/>
    <property type="molecule type" value="Genomic_DNA"/>
</dbReference>
<dbReference type="InterPro" id="IPR014710">
    <property type="entry name" value="RmlC-like_jellyroll"/>
</dbReference>
<feature type="domain" description="Rhodanese" evidence="2">
    <location>
        <begin position="271"/>
        <end position="342"/>
    </location>
</feature>
<evidence type="ECO:0000313" key="3">
    <source>
        <dbReference type="EMBL" id="OUS41090.1"/>
    </source>
</evidence>
<organism evidence="3 4">
    <name type="scientific">Oleispira antarctica</name>
    <dbReference type="NCBI Taxonomy" id="188908"/>
    <lineage>
        <taxon>Bacteria</taxon>
        <taxon>Pseudomonadati</taxon>
        <taxon>Pseudomonadota</taxon>
        <taxon>Gammaproteobacteria</taxon>
        <taxon>Oceanospirillales</taxon>
        <taxon>Oceanospirillaceae</taxon>
        <taxon>Oleispira</taxon>
    </lineage>
</organism>
<reference evidence="4" key="1">
    <citation type="journal article" date="2017" name="Proc. Natl. Acad. Sci. U.S.A.">
        <title>Simulation of Deepwater Horizon oil plume reveals substrate specialization within a complex community of hydrocarbon degraders.</title>
        <authorList>
            <person name="Hu P."/>
            <person name="Dubinsky E.A."/>
            <person name="Probst A.J."/>
            <person name="Wang J."/>
            <person name="Sieber C.M.K."/>
            <person name="Tom L.M."/>
            <person name="Gardinali P."/>
            <person name="Banfield J.F."/>
            <person name="Atlas R.M."/>
            <person name="Andersen G.L."/>
        </authorList>
    </citation>
    <scope>NUCLEOTIDE SEQUENCE [LARGE SCALE GENOMIC DNA]</scope>
</reference>
<evidence type="ECO:0000259" key="2">
    <source>
        <dbReference type="PROSITE" id="PS50206"/>
    </source>
</evidence>
<protein>
    <recommendedName>
        <fullName evidence="5">Calcium-binding protein</fullName>
    </recommendedName>
</protein>
<dbReference type="CDD" id="cd00038">
    <property type="entry name" value="CAP_ED"/>
    <property type="match status" value="2"/>
</dbReference>